<dbReference type="Proteomes" id="UP000476064">
    <property type="component" value="Chromosome"/>
</dbReference>
<evidence type="ECO:0000313" key="1">
    <source>
        <dbReference type="EMBL" id="QHT61355.1"/>
    </source>
</evidence>
<dbReference type="SUPFAM" id="SSF52540">
    <property type="entry name" value="P-loop containing nucleoside triphosphate hydrolases"/>
    <property type="match status" value="1"/>
</dbReference>
<dbReference type="EMBL" id="CP048209">
    <property type="protein sequence ID" value="QHT61355.1"/>
    <property type="molecule type" value="Genomic_DNA"/>
</dbReference>
<keyword evidence="2" id="KW-1185">Reference proteome</keyword>
<accession>A0A6C0G6L3</accession>
<dbReference type="AlphaFoldDB" id="A0A6C0G6L3"/>
<sequence length="207" mass="24084">MKMTLKHERSILLRDFIFIIGPSGIGKTTLAKKLYQHYKSVYIEQNMIPEFLTTDGKTEVTGEFEEETCWSSTVTLLLNFNKLGYKNVIGLDFDDLRTRDIPDVFKGFNYITLKLVCSDYQQNLNQMLNREAGGLVDTELLEKMYQTIPKRNLLINEFEIDVKDKDPEIVFNEAVNLINDANTSLNYEYTKPSKENFYSWVFSNGLR</sequence>
<dbReference type="RefSeq" id="WP_162357794.1">
    <property type="nucleotide sequence ID" value="NZ_CP048209.1"/>
</dbReference>
<protein>
    <submittedName>
        <fullName evidence="1">Uncharacterized protein</fullName>
    </submittedName>
</protein>
<reference evidence="1 2" key="1">
    <citation type="submission" date="2020-01" db="EMBL/GenBank/DDBJ databases">
        <title>Paenibacillus sp. nov., isolated from tomato rhizosphere.</title>
        <authorList>
            <person name="Weon H.-Y."/>
            <person name="Lee S.A."/>
        </authorList>
    </citation>
    <scope>NUCLEOTIDE SEQUENCE [LARGE SCALE GENOMIC DNA]</scope>
    <source>
        <strain evidence="1 2">12200R-189</strain>
    </source>
</reference>
<name>A0A6C0G6L3_9BACL</name>
<dbReference type="KEGG" id="plyc:GXP70_16255"/>
<gene>
    <name evidence="1" type="ORF">GXP70_16255</name>
</gene>
<proteinExistence type="predicted"/>
<evidence type="ECO:0000313" key="2">
    <source>
        <dbReference type="Proteomes" id="UP000476064"/>
    </source>
</evidence>
<dbReference type="InterPro" id="IPR027417">
    <property type="entry name" value="P-loop_NTPase"/>
</dbReference>
<dbReference type="Gene3D" id="3.40.50.300">
    <property type="entry name" value="P-loop containing nucleotide triphosphate hydrolases"/>
    <property type="match status" value="1"/>
</dbReference>
<organism evidence="1 2">
    <name type="scientific">Paenibacillus lycopersici</name>
    <dbReference type="NCBI Taxonomy" id="2704462"/>
    <lineage>
        <taxon>Bacteria</taxon>
        <taxon>Bacillati</taxon>
        <taxon>Bacillota</taxon>
        <taxon>Bacilli</taxon>
        <taxon>Bacillales</taxon>
        <taxon>Paenibacillaceae</taxon>
        <taxon>Paenibacillus</taxon>
    </lineage>
</organism>